<dbReference type="InterPro" id="IPR011583">
    <property type="entry name" value="Chitinase_II/V-like_cat"/>
</dbReference>
<keyword evidence="1" id="KW-0472">Membrane</keyword>
<sequence length="401" mass="45346">MSKNLFLIIKTFTALFIGTVFGFLILFFIANLSLNFDHQLYKTLGIKKPQIIGFQPFWLLQKADKPYEKYINTFTYFSLTLDTDGTIVKLVNPQEEEPGWTTLKNDSFQEKLQQAKNNNLKLSLLIHNSNEASISALLKEPEKHAQNLVNDAMPIMQKYAFTDLNLDIESFEVASESSQQQYTAFIKEVKSGIDKNNLGTLTVEVPPISLVQPRLINVEEIAKIADRIVLMAYDFHYIYSYIAGPVAPIGGADAVREFDVATVLKEALNVIPREKIILGIPLYGYEWETISNKPGAPTIPSGSATASNRRIAELLASCNNCTKAYDEQAKQPYIIFQDGDYFHQIYYEDEQSLGEKLKLAKEHKIAGVALWALGYEGENLLEPLKTYKKLFYFDPSLPIIN</sequence>
<dbReference type="InterPro" id="IPR029070">
    <property type="entry name" value="Chitinase_insertion_sf"/>
</dbReference>
<feature type="domain" description="GH18" evidence="2">
    <location>
        <begin position="41"/>
        <end position="391"/>
    </location>
</feature>
<organism evidence="3 4">
    <name type="scientific">Candidatus Beckwithbacteria bacterium CG10_big_fil_rev_8_21_14_0_10_34_10</name>
    <dbReference type="NCBI Taxonomy" id="1974495"/>
    <lineage>
        <taxon>Bacteria</taxon>
        <taxon>Candidatus Beckwithiibacteriota</taxon>
    </lineage>
</organism>
<protein>
    <recommendedName>
        <fullName evidence="2">GH18 domain-containing protein</fullName>
    </recommendedName>
</protein>
<dbReference type="SMART" id="SM00636">
    <property type="entry name" value="Glyco_18"/>
    <property type="match status" value="1"/>
</dbReference>
<dbReference type="Gene3D" id="3.20.20.80">
    <property type="entry name" value="Glycosidases"/>
    <property type="match status" value="1"/>
</dbReference>
<proteinExistence type="predicted"/>
<comment type="caution">
    <text evidence="3">The sequence shown here is derived from an EMBL/GenBank/DDBJ whole genome shotgun (WGS) entry which is preliminary data.</text>
</comment>
<feature type="transmembrane region" description="Helical" evidence="1">
    <location>
        <begin position="12"/>
        <end position="34"/>
    </location>
</feature>
<keyword evidence="1" id="KW-1133">Transmembrane helix</keyword>
<dbReference type="AlphaFoldDB" id="A0A2H0W9W2"/>
<reference evidence="4" key="1">
    <citation type="submission" date="2017-09" db="EMBL/GenBank/DDBJ databases">
        <title>Depth-based differentiation of microbial function through sediment-hosted aquifers and enrichment of novel symbionts in the deep terrestrial subsurface.</title>
        <authorList>
            <person name="Probst A.J."/>
            <person name="Ladd B."/>
            <person name="Jarett J.K."/>
            <person name="Geller-Mcgrath D.E."/>
            <person name="Sieber C.M.K."/>
            <person name="Emerson J.B."/>
            <person name="Anantharaman K."/>
            <person name="Thomas B.C."/>
            <person name="Malmstrom R."/>
            <person name="Stieglmeier M."/>
            <person name="Klingl A."/>
            <person name="Woyke T."/>
            <person name="Ryan C.M."/>
            <person name="Banfield J.F."/>
        </authorList>
    </citation>
    <scope>NUCLEOTIDE SEQUENCE [LARGE SCALE GENOMIC DNA]</scope>
</reference>
<dbReference type="SUPFAM" id="SSF51445">
    <property type="entry name" value="(Trans)glycosidases"/>
    <property type="match status" value="1"/>
</dbReference>
<evidence type="ECO:0000259" key="2">
    <source>
        <dbReference type="PROSITE" id="PS51910"/>
    </source>
</evidence>
<evidence type="ECO:0000313" key="3">
    <source>
        <dbReference type="EMBL" id="PIS09456.1"/>
    </source>
</evidence>
<dbReference type="PROSITE" id="PS51910">
    <property type="entry name" value="GH18_2"/>
    <property type="match status" value="1"/>
</dbReference>
<dbReference type="GO" id="GO:0008061">
    <property type="term" value="F:chitin binding"/>
    <property type="evidence" value="ECO:0007669"/>
    <property type="project" value="InterPro"/>
</dbReference>
<name>A0A2H0W9W2_9BACT</name>
<keyword evidence="1" id="KW-0812">Transmembrane</keyword>
<gene>
    <name evidence="3" type="ORF">COT75_01500</name>
</gene>
<dbReference type="Gene3D" id="3.10.50.10">
    <property type="match status" value="1"/>
</dbReference>
<dbReference type="InterPro" id="IPR017853">
    <property type="entry name" value="GH"/>
</dbReference>
<evidence type="ECO:0000256" key="1">
    <source>
        <dbReference type="SAM" id="Phobius"/>
    </source>
</evidence>
<dbReference type="GO" id="GO:0005975">
    <property type="term" value="P:carbohydrate metabolic process"/>
    <property type="evidence" value="ECO:0007669"/>
    <property type="project" value="InterPro"/>
</dbReference>
<dbReference type="PANTHER" id="PTHR46066:SF2">
    <property type="entry name" value="CHITINASE DOMAIN-CONTAINING PROTEIN 1"/>
    <property type="match status" value="1"/>
</dbReference>
<accession>A0A2H0W9W2</accession>
<dbReference type="InterPro" id="IPR001223">
    <property type="entry name" value="Glyco_hydro18_cat"/>
</dbReference>
<dbReference type="Pfam" id="PF00704">
    <property type="entry name" value="Glyco_hydro_18"/>
    <property type="match status" value="1"/>
</dbReference>
<evidence type="ECO:0000313" key="4">
    <source>
        <dbReference type="Proteomes" id="UP000230093"/>
    </source>
</evidence>
<dbReference type="EMBL" id="PEZT01000009">
    <property type="protein sequence ID" value="PIS09456.1"/>
    <property type="molecule type" value="Genomic_DNA"/>
</dbReference>
<dbReference type="PANTHER" id="PTHR46066">
    <property type="entry name" value="CHITINASE DOMAIN-CONTAINING PROTEIN 1 FAMILY MEMBER"/>
    <property type="match status" value="1"/>
</dbReference>
<dbReference type="Proteomes" id="UP000230093">
    <property type="component" value="Unassembled WGS sequence"/>
</dbReference>